<feature type="domain" description="MADF" evidence="3">
    <location>
        <begin position="29"/>
        <end position="119"/>
    </location>
</feature>
<keyword evidence="1" id="KW-0539">Nucleus</keyword>
<dbReference type="PROSITE" id="PS51029">
    <property type="entry name" value="MADF"/>
    <property type="match status" value="1"/>
</dbReference>
<evidence type="ECO:0000256" key="2">
    <source>
        <dbReference type="SAM" id="MobiDB-lite"/>
    </source>
</evidence>
<evidence type="ECO:0000259" key="3">
    <source>
        <dbReference type="PROSITE" id="PS51029"/>
    </source>
</evidence>
<dbReference type="InterPro" id="IPR004210">
    <property type="entry name" value="BESS_motif"/>
</dbReference>
<name>A0ABM3UUB1_MUSDO</name>
<dbReference type="Proteomes" id="UP001652621">
    <property type="component" value="Unplaced"/>
</dbReference>
<keyword evidence="5" id="KW-1185">Reference proteome</keyword>
<dbReference type="RefSeq" id="XP_058977112.1">
    <property type="nucleotide sequence ID" value="XM_059121129.1"/>
</dbReference>
<evidence type="ECO:0000256" key="1">
    <source>
        <dbReference type="PROSITE-ProRule" id="PRU00371"/>
    </source>
</evidence>
<feature type="compositionally biased region" description="Polar residues" evidence="2">
    <location>
        <begin position="211"/>
        <end position="220"/>
    </location>
</feature>
<dbReference type="Pfam" id="PF10545">
    <property type="entry name" value="MADF_DNA_bdg"/>
    <property type="match status" value="1"/>
</dbReference>
<dbReference type="GeneID" id="101888778"/>
<dbReference type="PROSITE" id="PS51031">
    <property type="entry name" value="BESS"/>
    <property type="match status" value="1"/>
</dbReference>
<feature type="compositionally biased region" description="Basic residues" evidence="2">
    <location>
        <begin position="201"/>
        <end position="210"/>
    </location>
</feature>
<feature type="region of interest" description="Disordered" evidence="2">
    <location>
        <begin position="200"/>
        <end position="220"/>
    </location>
</feature>
<dbReference type="InterPro" id="IPR039353">
    <property type="entry name" value="TF_Adf1"/>
</dbReference>
<protein>
    <submittedName>
        <fullName evidence="6">Transcription factor Adf-1 isoform X2</fullName>
    </submittedName>
</protein>
<proteinExistence type="predicted"/>
<organism evidence="5 6">
    <name type="scientific">Musca domestica</name>
    <name type="common">House fly</name>
    <dbReference type="NCBI Taxonomy" id="7370"/>
    <lineage>
        <taxon>Eukaryota</taxon>
        <taxon>Metazoa</taxon>
        <taxon>Ecdysozoa</taxon>
        <taxon>Arthropoda</taxon>
        <taxon>Hexapoda</taxon>
        <taxon>Insecta</taxon>
        <taxon>Pterygota</taxon>
        <taxon>Neoptera</taxon>
        <taxon>Endopterygota</taxon>
        <taxon>Diptera</taxon>
        <taxon>Brachycera</taxon>
        <taxon>Muscomorpha</taxon>
        <taxon>Muscoidea</taxon>
        <taxon>Muscidae</taxon>
        <taxon>Musca</taxon>
    </lineage>
</organism>
<gene>
    <name evidence="6" type="primary">LOC101888778</name>
</gene>
<dbReference type="SMART" id="SM00595">
    <property type="entry name" value="MADF"/>
    <property type="match status" value="1"/>
</dbReference>
<accession>A0ABM3UUB1</accession>
<dbReference type="Pfam" id="PF02944">
    <property type="entry name" value="BESS"/>
    <property type="match status" value="1"/>
</dbReference>
<evidence type="ECO:0000313" key="5">
    <source>
        <dbReference type="Proteomes" id="UP001652621"/>
    </source>
</evidence>
<feature type="domain" description="BESS" evidence="4">
    <location>
        <begin position="239"/>
        <end position="278"/>
    </location>
</feature>
<dbReference type="InterPro" id="IPR006578">
    <property type="entry name" value="MADF-dom"/>
</dbReference>
<comment type="subcellular location">
    <subcellularLocation>
        <location evidence="1">Nucleus</location>
    </subcellularLocation>
</comment>
<dbReference type="PANTHER" id="PTHR12243">
    <property type="entry name" value="MADF DOMAIN TRANSCRIPTION FACTOR"/>
    <property type="match status" value="1"/>
</dbReference>
<reference evidence="6" key="1">
    <citation type="submission" date="2025-08" db="UniProtKB">
        <authorList>
            <consortium name="RefSeq"/>
        </authorList>
    </citation>
    <scope>IDENTIFICATION</scope>
    <source>
        <strain evidence="6">Aabys</strain>
        <tissue evidence="6">Whole body</tissue>
    </source>
</reference>
<sequence length="284" mass="33756">MLKKMSSTRKPQIRKRRSTGKLVVLNEEELIHQVQLRPILYDRTLKSFRKSSLRQMHWQEVSEVMGATTDECRRRWRSLRDSFAKHYKQVQRTEDEHTRNKHRKWIFYDQMTFMIPYMDNASYALDDHLIEEFGDNSDDQSIHCENSSSAVIEQAQGNQNNNKLESHIEERHSNEHVQQNTVSVQATDFMPVPEEAEVIDHHHHSQHHHTPNTSSNQNAEYKRQNTQMTPQYYASNNYFDSDEKFLLSCAPAMRRLTNRQNAIARLQIQQLLFDIEFGNRQNQE</sequence>
<dbReference type="PANTHER" id="PTHR12243:SF67">
    <property type="entry name" value="COREPRESSOR OF PANGOLIN, ISOFORM A-RELATED"/>
    <property type="match status" value="1"/>
</dbReference>
<evidence type="ECO:0000259" key="4">
    <source>
        <dbReference type="PROSITE" id="PS51031"/>
    </source>
</evidence>
<evidence type="ECO:0000313" key="6">
    <source>
        <dbReference type="RefSeq" id="XP_058977112.1"/>
    </source>
</evidence>